<protein>
    <submittedName>
        <fullName evidence="3">Avh320</fullName>
    </submittedName>
</protein>
<proteinExistence type="predicted"/>
<dbReference type="Pfam" id="PF18488">
    <property type="entry name" value="WYL_3"/>
    <property type="match status" value="1"/>
</dbReference>
<dbReference type="EMBL" id="JN254353">
    <property type="protein sequence ID" value="AEK81166.1"/>
    <property type="molecule type" value="Genomic_DNA"/>
</dbReference>
<evidence type="ECO:0000313" key="3">
    <source>
        <dbReference type="EMBL" id="AEK81166.1"/>
    </source>
</evidence>
<dbReference type="VEuPathDB" id="FungiDB:PHYSODRAFT_288480"/>
<keyword evidence="1" id="KW-0732">Signal</keyword>
<dbReference type="Gene3D" id="1.10.10.2470">
    <property type="match status" value="1"/>
</dbReference>
<organism evidence="3">
    <name type="scientific">Phytophthora sojae</name>
    <name type="common">Soybean stem and root rot agent</name>
    <name type="synonym">Phytophthora megasperma f. sp. glycines</name>
    <dbReference type="NCBI Taxonomy" id="67593"/>
    <lineage>
        <taxon>Eukaryota</taxon>
        <taxon>Sar</taxon>
        <taxon>Stramenopiles</taxon>
        <taxon>Oomycota</taxon>
        <taxon>Peronosporomycetes</taxon>
        <taxon>Peronosporales</taxon>
        <taxon>Peronosporaceae</taxon>
        <taxon>Phytophthora</taxon>
    </lineage>
</organism>
<name>E0W504_PHYSO</name>
<reference evidence="3" key="1">
    <citation type="journal article" date="2011" name="Plant Cell">
        <title>Transcriptional programming and functional interactions within the Phytophthora sojae RXLR effector repertoire.</title>
        <authorList>
            <person name="Wang Q."/>
            <person name="Han C."/>
            <person name="Ferreira A.O."/>
            <person name="Yu X."/>
            <person name="Ye W."/>
            <person name="Tripathy S."/>
            <person name="Kale S.D."/>
            <person name="Gu B."/>
            <person name="Sheng Y."/>
            <person name="Sui Y."/>
            <person name="Wang X."/>
            <person name="Zhang Z."/>
            <person name="Cheng B."/>
            <person name="Dong S."/>
            <person name="Shan W."/>
            <person name="Zheng X."/>
            <person name="Dou D."/>
            <person name="Tyler B.M."/>
            <person name="Wang Y."/>
        </authorList>
    </citation>
    <scope>NUCLEOTIDE SEQUENCE</scope>
    <source>
        <strain evidence="3">P7074</strain>
    </source>
</reference>
<gene>
    <name evidence="3" type="primary">Avh</name>
</gene>
<accession>E0W504</accession>
<dbReference type="AlphaFoldDB" id="E0W504"/>
<dbReference type="SMR" id="E0W504"/>
<evidence type="ECO:0000256" key="1">
    <source>
        <dbReference type="SAM" id="SignalP"/>
    </source>
</evidence>
<dbReference type="KEGG" id="psoj:PHYSODRAFT_288480"/>
<evidence type="ECO:0000259" key="2">
    <source>
        <dbReference type="Pfam" id="PF18488"/>
    </source>
</evidence>
<feature type="signal peptide" evidence="1">
    <location>
        <begin position="1"/>
        <end position="20"/>
    </location>
</feature>
<dbReference type="RefSeq" id="XP_009534595.1">
    <property type="nucleotide sequence ID" value="XM_009536300.1"/>
</dbReference>
<dbReference type="InterPro" id="IPR040691">
    <property type="entry name" value="PexRD2_WYL"/>
</dbReference>
<sequence length="167" mass="18732">MRVSQLLVVVVATCLLTSEALTTTADHQATLSKVAVANGPTPRLLRSHRATAGVSEERAFEPALTIAEMQKLMLEGVNEVDYAKRLGITEPMEKAINEGQKAVLKLTMTDEHKKYMTYRYHLIAKRKAEDEAKRLADRAVRLKALKKAKSRWSTVAAVTKFFRKAHR</sequence>
<feature type="chain" id="PRO_5003142129" evidence="1">
    <location>
        <begin position="21"/>
        <end position="167"/>
    </location>
</feature>
<feature type="domain" description="PexRD2 WYL" evidence="2">
    <location>
        <begin position="62"/>
        <end position="125"/>
    </location>
</feature>